<dbReference type="InterPro" id="IPR011990">
    <property type="entry name" value="TPR-like_helical_dom_sf"/>
</dbReference>
<dbReference type="GeneID" id="25273699"/>
<dbReference type="InterPro" id="IPR016024">
    <property type="entry name" value="ARM-type_fold"/>
</dbReference>
<dbReference type="Proteomes" id="UP000018050">
    <property type="component" value="Unassembled WGS sequence"/>
</dbReference>
<proteinExistence type="predicted"/>
<dbReference type="EMBL" id="HG671351">
    <property type="protein sequence ID" value="CDI80828.1"/>
    <property type="molecule type" value="Genomic_DNA"/>
</dbReference>
<dbReference type="Gene3D" id="1.25.10.10">
    <property type="entry name" value="Leucine-rich Repeat Variant"/>
    <property type="match status" value="1"/>
</dbReference>
<dbReference type="GO" id="GO:0051879">
    <property type="term" value="F:Hsp90 protein binding"/>
    <property type="evidence" value="ECO:0007669"/>
    <property type="project" value="TreeGrafter"/>
</dbReference>
<keyword evidence="5" id="KW-1185">Reference proteome</keyword>
<dbReference type="InterPro" id="IPR011989">
    <property type="entry name" value="ARM-like"/>
</dbReference>
<feature type="compositionally biased region" description="Low complexity" evidence="3">
    <location>
        <begin position="386"/>
        <end position="396"/>
    </location>
</feature>
<reference evidence="4" key="2">
    <citation type="submission" date="2013-10" db="EMBL/GenBank/DDBJ databases">
        <authorList>
            <person name="Aslett M."/>
        </authorList>
    </citation>
    <scope>NUCLEOTIDE SEQUENCE</scope>
    <source>
        <strain evidence="4">Houghton</strain>
    </source>
</reference>
<protein>
    <submittedName>
        <fullName evidence="4">TPR domain-containing protein, putative</fullName>
    </submittedName>
</protein>
<evidence type="ECO:0000256" key="2">
    <source>
        <dbReference type="ARBA" id="ARBA00022490"/>
    </source>
</evidence>
<dbReference type="SUPFAM" id="SSF48452">
    <property type="entry name" value="TPR-like"/>
    <property type="match status" value="1"/>
</dbReference>
<dbReference type="SUPFAM" id="SSF48371">
    <property type="entry name" value="ARM repeat"/>
    <property type="match status" value="1"/>
</dbReference>
<feature type="region of interest" description="Disordered" evidence="3">
    <location>
        <begin position="373"/>
        <end position="396"/>
    </location>
</feature>
<evidence type="ECO:0000256" key="3">
    <source>
        <dbReference type="SAM" id="MobiDB-lite"/>
    </source>
</evidence>
<dbReference type="PANTHER" id="PTHR45994">
    <property type="entry name" value="FI21225P1"/>
    <property type="match status" value="1"/>
</dbReference>
<reference evidence="4" key="1">
    <citation type="submission" date="2013-10" db="EMBL/GenBank/DDBJ databases">
        <title>Genomic analysis of the causative agents of coccidiosis in chickens.</title>
        <authorList>
            <person name="Reid A.J."/>
            <person name="Blake D."/>
            <person name="Billington K."/>
            <person name="Browne H."/>
            <person name="Dunn M."/>
            <person name="Hung S."/>
            <person name="Kawahara F."/>
            <person name="Miranda-Saavedra D."/>
            <person name="Mourier T."/>
            <person name="Nagra H."/>
            <person name="Otto T.D."/>
            <person name="Rawlings N."/>
            <person name="Sanchez A."/>
            <person name="Sanders M."/>
            <person name="Subramaniam C."/>
            <person name="Tay Y."/>
            <person name="Dear P."/>
            <person name="Doerig C."/>
            <person name="Gruber A."/>
            <person name="Parkinson J."/>
            <person name="Shirley M."/>
            <person name="Wan K.L."/>
            <person name="Berriman M."/>
            <person name="Tomley F."/>
            <person name="Pain A."/>
        </authorList>
    </citation>
    <scope>NUCLEOTIDE SEQUENCE</scope>
    <source>
        <strain evidence="4">Houghton</strain>
    </source>
</reference>
<keyword evidence="2" id="KW-0963">Cytoplasm</keyword>
<organism evidence="4 5">
    <name type="scientific">Eimeria acervulina</name>
    <name type="common">Coccidian parasite</name>
    <dbReference type="NCBI Taxonomy" id="5801"/>
    <lineage>
        <taxon>Eukaryota</taxon>
        <taxon>Sar</taxon>
        <taxon>Alveolata</taxon>
        <taxon>Apicomplexa</taxon>
        <taxon>Conoidasida</taxon>
        <taxon>Coccidia</taxon>
        <taxon>Eucoccidiorida</taxon>
        <taxon>Eimeriorina</taxon>
        <taxon>Eimeriidae</taxon>
        <taxon>Eimeria</taxon>
    </lineage>
</organism>
<feature type="region of interest" description="Disordered" evidence="3">
    <location>
        <begin position="496"/>
        <end position="518"/>
    </location>
</feature>
<gene>
    <name evidence="4" type="ORF">EAH_00056290</name>
</gene>
<feature type="compositionally biased region" description="Pro residues" evidence="3">
    <location>
        <begin position="373"/>
        <end position="385"/>
    </location>
</feature>
<accession>U6GNG6</accession>
<evidence type="ECO:0000313" key="4">
    <source>
        <dbReference type="EMBL" id="CDI80828.1"/>
    </source>
</evidence>
<sequence length="1097" mass="116892">MASLRAVNETAAAAAAAPSAAAEESAAAAAAAAGAANLSASAVQSLKDEGNRLFKEGDFAGASEAYTRMIEACKAAEAAAATAAAAAGSKVAGGTSSSSAANFAEDVQLKELLAAAYCNRSMCRLKQQDASGAAADSSAALLLQPNYNKALYRKALALKLLGDLEGAGRSVRLLLQQEPSNKDAGLLLQQLREAQQQQQQQLAHSSMPSTLLEIAMNPQETDSRRVKALRDIGRLAQERHTLHEALGKQGLLQQLALFLKQQNAKKSPAANADAAGDTAAAATSAAAAAAPAVVEAAGWELVSSLVHFSPLGVSESSSSSSGDKVLLHLNEPLAIPERMRLCREAVRRCWTSEDLLQAFRRLKRQGFLPPPPDRFAAVLPPPPPSSSSSSSSSESSSSIGDAHWRALSAVYLLRVLGSLKQTEADAFEHDVSFLETVSSALDCYDVPAVAAAALHAIAAAADARRRLGLKAKALALRHGIERCLEAALGLLSAAADSSNSSSSSSSSSSRGVGEEQGALQRSVEVGVVSLLRLLGDKERSEADSVDMQRLIDQLLSPFLSCCCSKDPSKQADATVGLQALLFLMNADRESARDFILQGSLLPHILAAAVGEAAAAAGLAGTKQQQQQQQVGAALLVQCLDFVELRHKLLEDKGQGLLLLLLQQQQQTVSPLLRCKIAVAIARVCCHSAELRETLLQQVDFIALLQEFLLLLHPQQQQKQQQQKQQQQQQQKQVDEELGLCILELFFFLSLHGEFKERLRQLTAKQIKEQRQEGQQDLLRSLLDLGLQFCSSSSSSNSSSSSRSSRSSSLPRYLICGALCNLLQSKEDKKRWARSGRGKETAELSEPQLEELEAFYEQLPAEAKPVQNGEIDLGEETCAAELRRLLLQQGGVKLLVAACCNKPLPSPNVFHAAGRVFCLLSKHTDLRGLMVQQGAVKALLSALGCLGRSAGADVRDLQQAAAQLCISINPSLLQYNEALDLVPALLPLLKDAHELLQYEGALALTNLLAVGEDVRVRAFAAGAWGSLRELLFSDNDLLRAAGIEGWCNLASSERVRRQIGDTTKNNTNVQDLRLLLAFCLETNNTRAQTAAAGALAGS</sequence>
<dbReference type="Gene3D" id="1.25.40.10">
    <property type="entry name" value="Tetratricopeptide repeat domain"/>
    <property type="match status" value="1"/>
</dbReference>
<dbReference type="GO" id="GO:0005737">
    <property type="term" value="C:cytoplasm"/>
    <property type="evidence" value="ECO:0007669"/>
    <property type="project" value="UniProtKB-SubCell"/>
</dbReference>
<dbReference type="OrthoDB" id="433738at2759"/>
<evidence type="ECO:0000313" key="5">
    <source>
        <dbReference type="Proteomes" id="UP000018050"/>
    </source>
</evidence>
<comment type="subcellular location">
    <subcellularLocation>
        <location evidence="1">Cytoplasm</location>
    </subcellularLocation>
</comment>
<dbReference type="VEuPathDB" id="ToxoDB:EAH_00056290"/>
<dbReference type="PANTHER" id="PTHR45994:SF1">
    <property type="entry name" value="FI21225P1"/>
    <property type="match status" value="1"/>
</dbReference>
<evidence type="ECO:0000256" key="1">
    <source>
        <dbReference type="ARBA" id="ARBA00004496"/>
    </source>
</evidence>
<name>U6GNG6_EIMAC</name>
<feature type="compositionally biased region" description="Low complexity" evidence="3">
    <location>
        <begin position="496"/>
        <end position="509"/>
    </location>
</feature>
<dbReference type="AlphaFoldDB" id="U6GNG6"/>
<dbReference type="OMA" id="WCNLASS"/>
<dbReference type="RefSeq" id="XP_013249267.1">
    <property type="nucleotide sequence ID" value="XM_013393813.1"/>
</dbReference>